<sequence length="399" mass="44874">MLINFKRGQPSLDILPTELFLKSTQQLFSEPNAAEDVLQYGPELGHPEFLDNLAKFLTKEYQMPVSSKQLCVTPGASLSLQHILSILTRPDAQTKYVYLQDPTYFLVFDIFLDLGYRRDQFVSVPEEGEDGMDINVLEDHLRHHCSMQNGGRERDAMIFDSVLYCVPSHANPTGSILSSEKRKRLVDLGRKYNMLIVCDDVYDALTYEGPVPKRLVAYDLEEPKEKHVVISNGSFSKLLSPGARVGWIEADSAIIKQLGDSGSFKSGGSPAYLSSQIINTMMKQDVLHHHVAYIREVLSDRLHSGLWHPIQKHLVPLGCRVTIKPKGGYFVWLTLPFSADKLIDIIQTHKIELQVGAGTLFNVEKNVDCDVRLCFAHYDTSTLQEGVDRLKKAILIGLT</sequence>
<feature type="domain" description="Aminotransferase class I/classII large" evidence="1">
    <location>
        <begin position="3"/>
        <end position="390"/>
    </location>
</feature>
<reference evidence="2" key="1">
    <citation type="journal article" date="2016" name="Proc. Natl. Acad. Sci. U.S.A.">
        <title>Lipid metabolic changes in an early divergent fungus govern the establishment of a mutualistic symbiosis with endobacteria.</title>
        <authorList>
            <person name="Lastovetsky O.A."/>
            <person name="Gaspar M.L."/>
            <person name="Mondo S.J."/>
            <person name="LaButti K.M."/>
            <person name="Sandor L."/>
            <person name="Grigoriev I.V."/>
            <person name="Henry S.A."/>
            <person name="Pawlowska T.E."/>
        </authorList>
    </citation>
    <scope>NUCLEOTIDE SEQUENCE [LARGE SCALE GENOMIC DNA]</scope>
    <source>
        <strain evidence="2">ATCC 52814</strain>
    </source>
</reference>
<proteinExistence type="predicted"/>
<dbReference type="GO" id="GO:0047536">
    <property type="term" value="F:2-aminoadipate transaminase activity"/>
    <property type="evidence" value="ECO:0007669"/>
    <property type="project" value="TreeGrafter"/>
</dbReference>
<protein>
    <submittedName>
        <fullName evidence="2">PLP-dependent transferase</fullName>
    </submittedName>
</protein>
<dbReference type="PANTHER" id="PTHR42858">
    <property type="entry name" value="AMINOTRANSFERASE"/>
    <property type="match status" value="1"/>
</dbReference>
<dbReference type="Pfam" id="PF00155">
    <property type="entry name" value="Aminotran_1_2"/>
    <property type="match status" value="1"/>
</dbReference>
<name>A0A1X0QY17_RHIZD</name>
<dbReference type="Gene3D" id="3.90.1150.10">
    <property type="entry name" value="Aspartate Aminotransferase, domain 1"/>
    <property type="match status" value="1"/>
</dbReference>
<dbReference type="Gene3D" id="3.40.640.10">
    <property type="entry name" value="Type I PLP-dependent aspartate aminotransferase-like (Major domain)"/>
    <property type="match status" value="1"/>
</dbReference>
<dbReference type="EMBL" id="KV921965">
    <property type="protein sequence ID" value="ORE04652.1"/>
    <property type="molecule type" value="Genomic_DNA"/>
</dbReference>
<dbReference type="OrthoDB" id="691673at2759"/>
<evidence type="ECO:0000313" key="2">
    <source>
        <dbReference type="EMBL" id="ORE04652.1"/>
    </source>
</evidence>
<dbReference type="InterPro" id="IPR015424">
    <property type="entry name" value="PyrdxlP-dep_Trfase"/>
</dbReference>
<gene>
    <name evidence="2" type="ORF">BCV72DRAFT_11517</name>
</gene>
<evidence type="ECO:0000259" key="1">
    <source>
        <dbReference type="Pfam" id="PF00155"/>
    </source>
</evidence>
<dbReference type="SUPFAM" id="SSF53383">
    <property type="entry name" value="PLP-dependent transferases"/>
    <property type="match status" value="1"/>
</dbReference>
<dbReference type="SMR" id="A0A1X0QY17"/>
<dbReference type="InterPro" id="IPR015421">
    <property type="entry name" value="PyrdxlP-dep_Trfase_major"/>
</dbReference>
<organism evidence="2">
    <name type="scientific">Rhizopus microsporus var. microsporus</name>
    <dbReference type="NCBI Taxonomy" id="86635"/>
    <lineage>
        <taxon>Eukaryota</taxon>
        <taxon>Fungi</taxon>
        <taxon>Fungi incertae sedis</taxon>
        <taxon>Mucoromycota</taxon>
        <taxon>Mucoromycotina</taxon>
        <taxon>Mucoromycetes</taxon>
        <taxon>Mucorales</taxon>
        <taxon>Mucorineae</taxon>
        <taxon>Rhizopodaceae</taxon>
        <taxon>Rhizopus</taxon>
    </lineage>
</organism>
<accession>A0A1X0QY17</accession>
<keyword evidence="2" id="KW-0808">Transferase</keyword>
<dbReference type="GO" id="GO:0030170">
    <property type="term" value="F:pyridoxal phosphate binding"/>
    <property type="evidence" value="ECO:0007669"/>
    <property type="project" value="InterPro"/>
</dbReference>
<dbReference type="AlphaFoldDB" id="A0A1X0QY17"/>
<dbReference type="VEuPathDB" id="FungiDB:BCV72DRAFT_11517"/>
<dbReference type="InterPro" id="IPR004839">
    <property type="entry name" value="Aminotransferase_I/II_large"/>
</dbReference>
<dbReference type="PANTHER" id="PTHR42858:SF1">
    <property type="entry name" value="LD15494P"/>
    <property type="match status" value="1"/>
</dbReference>
<dbReference type="InterPro" id="IPR015422">
    <property type="entry name" value="PyrdxlP-dep_Trfase_small"/>
</dbReference>
<dbReference type="CDD" id="cd00609">
    <property type="entry name" value="AAT_like"/>
    <property type="match status" value="1"/>
</dbReference>
<dbReference type="Proteomes" id="UP000242414">
    <property type="component" value="Unassembled WGS sequence"/>
</dbReference>